<reference evidence="2" key="2">
    <citation type="submission" date="2020-05" db="UniProtKB">
        <authorList>
            <consortium name="EnsemblMetazoa"/>
        </authorList>
    </citation>
    <scope>IDENTIFICATION</scope>
    <source>
        <strain evidence="2">wikel</strain>
    </source>
</reference>
<evidence type="ECO:0000313" key="1">
    <source>
        <dbReference type="EMBL" id="EEC14312.1"/>
    </source>
</evidence>
<dbReference type="VEuPathDB" id="VectorBase:ISCI011356"/>
<reference evidence="1 3" key="1">
    <citation type="submission" date="2008-03" db="EMBL/GenBank/DDBJ databases">
        <title>Annotation of Ixodes scapularis.</title>
        <authorList>
            <consortium name="Ixodes scapularis Genome Project Consortium"/>
            <person name="Caler E."/>
            <person name="Hannick L.I."/>
            <person name="Bidwell S."/>
            <person name="Joardar V."/>
            <person name="Thiagarajan M."/>
            <person name="Amedeo P."/>
            <person name="Galinsky K.J."/>
            <person name="Schobel S."/>
            <person name="Inman J."/>
            <person name="Hostetler J."/>
            <person name="Miller J."/>
            <person name="Hammond M."/>
            <person name="Megy K."/>
            <person name="Lawson D."/>
            <person name="Kodira C."/>
            <person name="Sutton G."/>
            <person name="Meyer J."/>
            <person name="Hill C.A."/>
            <person name="Birren B."/>
            <person name="Nene V."/>
            <person name="Collins F."/>
            <person name="Alarcon-Chaidez F."/>
            <person name="Wikel S."/>
            <person name="Strausberg R."/>
        </authorList>
    </citation>
    <scope>NUCLEOTIDE SEQUENCE [LARGE SCALE GENOMIC DNA]</scope>
    <source>
        <strain evidence="3">Wikel</strain>
        <strain evidence="1">Wikel colony</strain>
    </source>
</reference>
<evidence type="ECO:0000313" key="2">
    <source>
        <dbReference type="EnsemblMetazoa" id="ISCW011356-PA"/>
    </source>
</evidence>
<name>B7Q640_IXOSC</name>
<dbReference type="PANTHER" id="PTHR31912:SF34">
    <property type="entry name" value="NOTOCHORD-RELATED PROTEIN"/>
    <property type="match status" value="1"/>
</dbReference>
<gene>
    <name evidence="1" type="ORF">IscW_ISCW011356</name>
</gene>
<dbReference type="VEuPathDB" id="VectorBase:ISCP_017919"/>
<proteinExistence type="predicted"/>
<dbReference type="OrthoDB" id="6500610at2759"/>
<dbReference type="VEuPathDB" id="VectorBase:ISCW011356"/>
<evidence type="ECO:0000313" key="3">
    <source>
        <dbReference type="Proteomes" id="UP000001555"/>
    </source>
</evidence>
<sequence length="268" mass="30383">MHFSVVTVAFTGDNLSMHRIAGLQCSFSKGRISRFCLARHEDLKQLHTVEGCIERTSAMHKSHLDAFALDPSVNGPLYGISNVSPLQSLNDFEVTDQLPPDAMHDILEGGVGCVLRQVLGGLIQDRVLRKQDLERVTAFGYGFHDKKSAPVAVRDTFLTGKASLRGTASQKCCLFRLLPQLYGNSIPEGNPHWKVYLAYRHVVDIILAERIPKDCIPYLLVKVQEFLELYTRQYPNAAVTPKLHYLLHYPKYILKFGPPRRFWGMRFE</sequence>
<feature type="non-terminal residue" evidence="1">
    <location>
        <position position="268"/>
    </location>
</feature>
<dbReference type="Proteomes" id="UP000001555">
    <property type="component" value="Unassembled WGS sequence"/>
</dbReference>
<keyword evidence="3" id="KW-1185">Reference proteome</keyword>
<dbReference type="AlphaFoldDB" id="B7Q640"/>
<dbReference type="HOGENOM" id="CLU_020243_1_0_1"/>
<dbReference type="InParanoid" id="B7Q640"/>
<dbReference type="EnsemblMetazoa" id="ISCW011356-RA">
    <property type="protein sequence ID" value="ISCW011356-PA"/>
    <property type="gene ID" value="ISCW011356"/>
</dbReference>
<protein>
    <submittedName>
        <fullName evidence="1 2">Uncharacterized protein</fullName>
    </submittedName>
</protein>
<organism>
    <name type="scientific">Ixodes scapularis</name>
    <name type="common">Black-legged tick</name>
    <name type="synonym">Deer tick</name>
    <dbReference type="NCBI Taxonomy" id="6945"/>
    <lineage>
        <taxon>Eukaryota</taxon>
        <taxon>Metazoa</taxon>
        <taxon>Ecdysozoa</taxon>
        <taxon>Arthropoda</taxon>
        <taxon>Chelicerata</taxon>
        <taxon>Arachnida</taxon>
        <taxon>Acari</taxon>
        <taxon>Parasitiformes</taxon>
        <taxon>Ixodida</taxon>
        <taxon>Ixodoidea</taxon>
        <taxon>Ixodidae</taxon>
        <taxon>Ixodinae</taxon>
        <taxon>Ixodes</taxon>
    </lineage>
</organism>
<dbReference type="EMBL" id="ABJB010269644">
    <property type="status" value="NOT_ANNOTATED_CDS"/>
    <property type="molecule type" value="Genomic_DNA"/>
</dbReference>
<dbReference type="PaxDb" id="6945-B7Q640"/>
<dbReference type="PANTHER" id="PTHR31912">
    <property type="entry name" value="IP13529P"/>
    <property type="match status" value="1"/>
</dbReference>
<accession>B7Q640</accession>
<dbReference type="EMBL" id="DS865317">
    <property type="protein sequence ID" value="EEC14312.1"/>
    <property type="molecule type" value="Genomic_DNA"/>
</dbReference>